<dbReference type="NCBIfam" id="TIGR01352">
    <property type="entry name" value="tonB_Cterm"/>
    <property type="match status" value="1"/>
</dbReference>
<accession>A0ABN0XZ89</accession>
<dbReference type="SUPFAM" id="SSF74653">
    <property type="entry name" value="TolA/TonB C-terminal domain"/>
    <property type="match status" value="1"/>
</dbReference>
<feature type="domain" description="TonB C-terminal" evidence="7">
    <location>
        <begin position="156"/>
        <end position="248"/>
    </location>
</feature>
<evidence type="ECO:0000256" key="5">
    <source>
        <dbReference type="SAM" id="MobiDB-lite"/>
    </source>
</evidence>
<evidence type="ECO:0000259" key="7">
    <source>
        <dbReference type="PROSITE" id="PS52015"/>
    </source>
</evidence>
<organism evidence="8 9">
    <name type="scientific">Brevundimonas terrae</name>
    <dbReference type="NCBI Taxonomy" id="363631"/>
    <lineage>
        <taxon>Bacteria</taxon>
        <taxon>Pseudomonadati</taxon>
        <taxon>Pseudomonadota</taxon>
        <taxon>Alphaproteobacteria</taxon>
        <taxon>Caulobacterales</taxon>
        <taxon>Caulobacteraceae</taxon>
        <taxon>Brevundimonas</taxon>
    </lineage>
</organism>
<name>A0ABN0XZ89_9CAUL</name>
<keyword evidence="2 6" id="KW-0812">Transmembrane</keyword>
<feature type="compositionally biased region" description="Polar residues" evidence="5">
    <location>
        <begin position="82"/>
        <end position="93"/>
    </location>
</feature>
<comment type="subcellular location">
    <subcellularLocation>
        <location evidence="1">Membrane</location>
        <topology evidence="1">Single-pass membrane protein</topology>
    </subcellularLocation>
</comment>
<evidence type="ECO:0000256" key="3">
    <source>
        <dbReference type="ARBA" id="ARBA00022989"/>
    </source>
</evidence>
<dbReference type="Pfam" id="PF03544">
    <property type="entry name" value="TonB_C"/>
    <property type="match status" value="1"/>
</dbReference>
<evidence type="ECO:0000256" key="2">
    <source>
        <dbReference type="ARBA" id="ARBA00022692"/>
    </source>
</evidence>
<dbReference type="Proteomes" id="UP001500791">
    <property type="component" value="Unassembled WGS sequence"/>
</dbReference>
<evidence type="ECO:0000313" key="9">
    <source>
        <dbReference type="Proteomes" id="UP001500791"/>
    </source>
</evidence>
<evidence type="ECO:0000256" key="6">
    <source>
        <dbReference type="SAM" id="Phobius"/>
    </source>
</evidence>
<protein>
    <recommendedName>
        <fullName evidence="7">TonB C-terminal domain-containing protein</fullName>
    </recommendedName>
</protein>
<dbReference type="PROSITE" id="PS52015">
    <property type="entry name" value="TONB_CTD"/>
    <property type="match status" value="1"/>
</dbReference>
<reference evidence="8 9" key="1">
    <citation type="journal article" date="2019" name="Int. J. Syst. Evol. Microbiol.">
        <title>The Global Catalogue of Microorganisms (GCM) 10K type strain sequencing project: providing services to taxonomists for standard genome sequencing and annotation.</title>
        <authorList>
            <consortium name="The Broad Institute Genomics Platform"/>
            <consortium name="The Broad Institute Genome Sequencing Center for Infectious Disease"/>
            <person name="Wu L."/>
            <person name="Ma J."/>
        </authorList>
    </citation>
    <scope>NUCLEOTIDE SEQUENCE [LARGE SCALE GENOMIC DNA]</scope>
    <source>
        <strain evidence="8 9">JCM 13476</strain>
    </source>
</reference>
<dbReference type="RefSeq" id="WP_167178994.1">
    <property type="nucleotide sequence ID" value="NZ_BAAAEJ010000001.1"/>
</dbReference>
<dbReference type="EMBL" id="BAAAEJ010000001">
    <property type="protein sequence ID" value="GAA0377473.1"/>
    <property type="molecule type" value="Genomic_DNA"/>
</dbReference>
<dbReference type="InterPro" id="IPR006260">
    <property type="entry name" value="TonB/TolA_C"/>
</dbReference>
<sequence>MPAALTSTPFKLGAFTAVSSVFGAGLAAIALTYPVPEDPFGGAPVFEVELFQDAGMSAPASLKGSTTLFAPPAQKRSRDPVRQNQSTAETASPTEVLPREPAFSARATLSEVSTKTGTANPASTTGIQPPARHHVAGAQVTGDDRRGASTQGAQGGRHTDTYEAQVIRWLDAHKQHPGRLEGMVTLKFEVDRRGRVRDCIVTQTSGDERLDRIAQQQLRQAAPLPRPPHDVTWQTRQITVSLDYRRHA</sequence>
<evidence type="ECO:0000256" key="4">
    <source>
        <dbReference type="ARBA" id="ARBA00023136"/>
    </source>
</evidence>
<feature type="transmembrane region" description="Helical" evidence="6">
    <location>
        <begin position="12"/>
        <end position="33"/>
    </location>
</feature>
<feature type="compositionally biased region" description="Polar residues" evidence="5">
    <location>
        <begin position="110"/>
        <end position="127"/>
    </location>
</feature>
<feature type="region of interest" description="Disordered" evidence="5">
    <location>
        <begin position="62"/>
        <end position="160"/>
    </location>
</feature>
<dbReference type="InterPro" id="IPR037682">
    <property type="entry name" value="TonB_C"/>
</dbReference>
<gene>
    <name evidence="8" type="ORF">GCM10009093_00770</name>
</gene>
<keyword evidence="3 6" id="KW-1133">Transmembrane helix</keyword>
<proteinExistence type="predicted"/>
<keyword evidence="9" id="KW-1185">Reference proteome</keyword>
<keyword evidence="4 6" id="KW-0472">Membrane</keyword>
<evidence type="ECO:0000313" key="8">
    <source>
        <dbReference type="EMBL" id="GAA0377473.1"/>
    </source>
</evidence>
<comment type="caution">
    <text evidence="8">The sequence shown here is derived from an EMBL/GenBank/DDBJ whole genome shotgun (WGS) entry which is preliminary data.</text>
</comment>
<dbReference type="Gene3D" id="3.30.1150.10">
    <property type="match status" value="1"/>
</dbReference>
<evidence type="ECO:0000256" key="1">
    <source>
        <dbReference type="ARBA" id="ARBA00004167"/>
    </source>
</evidence>